<evidence type="ECO:0000256" key="14">
    <source>
        <dbReference type="SAM" id="MobiDB-lite"/>
    </source>
</evidence>
<evidence type="ECO:0000256" key="11">
    <source>
        <dbReference type="ARBA" id="ARBA00023204"/>
    </source>
</evidence>
<feature type="domain" description="Helicase C-terminal" evidence="16">
    <location>
        <begin position="643"/>
        <end position="803"/>
    </location>
</feature>
<proteinExistence type="inferred from homology"/>
<dbReference type="EMBL" id="JACMSC010000015">
    <property type="protein sequence ID" value="KAG6486248.1"/>
    <property type="molecule type" value="Genomic_DNA"/>
</dbReference>
<dbReference type="AlphaFoldDB" id="A0A8J5FI85"/>
<organism evidence="17 18">
    <name type="scientific">Zingiber officinale</name>
    <name type="common">Ginger</name>
    <name type="synonym">Amomum zingiber</name>
    <dbReference type="NCBI Taxonomy" id="94328"/>
    <lineage>
        <taxon>Eukaryota</taxon>
        <taxon>Viridiplantae</taxon>
        <taxon>Streptophyta</taxon>
        <taxon>Embryophyta</taxon>
        <taxon>Tracheophyta</taxon>
        <taxon>Spermatophyta</taxon>
        <taxon>Magnoliopsida</taxon>
        <taxon>Liliopsida</taxon>
        <taxon>Zingiberales</taxon>
        <taxon>Zingiberaceae</taxon>
        <taxon>Zingiber</taxon>
    </lineage>
</organism>
<feature type="compositionally biased region" description="Acidic residues" evidence="14">
    <location>
        <begin position="8"/>
        <end position="21"/>
    </location>
</feature>
<dbReference type="Gene3D" id="3.40.50.300">
    <property type="entry name" value="P-loop containing nucleotide triphosphate hydrolases"/>
    <property type="match status" value="1"/>
</dbReference>
<keyword evidence="5" id="KW-0227">DNA damage</keyword>
<keyword evidence="13" id="KW-0131">Cell cycle</keyword>
<evidence type="ECO:0000256" key="4">
    <source>
        <dbReference type="ARBA" id="ARBA00022741"/>
    </source>
</evidence>
<evidence type="ECO:0000313" key="17">
    <source>
        <dbReference type="EMBL" id="KAG6486248.1"/>
    </source>
</evidence>
<accession>A0A8J5FI85</accession>
<dbReference type="InterPro" id="IPR049730">
    <property type="entry name" value="SNF2/RAD54-like_C"/>
</dbReference>
<dbReference type="CDD" id="cd18793">
    <property type="entry name" value="SF2_C_SNF"/>
    <property type="match status" value="1"/>
</dbReference>
<dbReference type="FunFam" id="3.40.50.300:FF:000332">
    <property type="entry name" value="DNA repair and recombination protein RAD54-like"/>
    <property type="match status" value="1"/>
</dbReference>
<dbReference type="PANTHER" id="PTHR45629:SF7">
    <property type="entry name" value="DNA EXCISION REPAIR PROTEIN ERCC-6-RELATED"/>
    <property type="match status" value="1"/>
</dbReference>
<evidence type="ECO:0000256" key="1">
    <source>
        <dbReference type="ARBA" id="ARBA00004123"/>
    </source>
</evidence>
<evidence type="ECO:0000256" key="10">
    <source>
        <dbReference type="ARBA" id="ARBA00023125"/>
    </source>
</evidence>
<evidence type="ECO:0000256" key="2">
    <source>
        <dbReference type="ARBA" id="ARBA00007025"/>
    </source>
</evidence>
<dbReference type="Gene3D" id="1.20.120.850">
    <property type="entry name" value="SWI2/SNF2 ATPases, N-terminal domain"/>
    <property type="match status" value="1"/>
</dbReference>
<dbReference type="GO" id="GO:0051301">
    <property type="term" value="P:cell division"/>
    <property type="evidence" value="ECO:0007669"/>
    <property type="project" value="UniProtKB-KW"/>
</dbReference>
<dbReference type="GO" id="GO:0004386">
    <property type="term" value="F:helicase activity"/>
    <property type="evidence" value="ECO:0007669"/>
    <property type="project" value="UniProtKB-KW"/>
</dbReference>
<evidence type="ECO:0000256" key="3">
    <source>
        <dbReference type="ARBA" id="ARBA00022618"/>
    </source>
</evidence>
<feature type="region of interest" description="Disordered" evidence="14">
    <location>
        <begin position="1030"/>
        <end position="1052"/>
    </location>
</feature>
<evidence type="ECO:0000259" key="15">
    <source>
        <dbReference type="PROSITE" id="PS51192"/>
    </source>
</evidence>
<dbReference type="GO" id="GO:0003677">
    <property type="term" value="F:DNA binding"/>
    <property type="evidence" value="ECO:0007669"/>
    <property type="project" value="UniProtKB-KW"/>
</dbReference>
<dbReference type="SUPFAM" id="SSF52540">
    <property type="entry name" value="P-loop containing nucleoside triphosphate hydrolases"/>
    <property type="match status" value="2"/>
</dbReference>
<dbReference type="GO" id="GO:0005524">
    <property type="term" value="F:ATP binding"/>
    <property type="evidence" value="ECO:0007669"/>
    <property type="project" value="UniProtKB-KW"/>
</dbReference>
<reference evidence="17 18" key="1">
    <citation type="submission" date="2020-08" db="EMBL/GenBank/DDBJ databases">
        <title>Plant Genome Project.</title>
        <authorList>
            <person name="Zhang R.-G."/>
        </authorList>
    </citation>
    <scope>NUCLEOTIDE SEQUENCE [LARGE SCALE GENOMIC DNA]</scope>
    <source>
        <tissue evidence="17">Rhizome</tissue>
    </source>
</reference>
<keyword evidence="12" id="KW-0539">Nucleus</keyword>
<gene>
    <name evidence="17" type="ORF">ZIOFF_054818</name>
</gene>
<keyword evidence="10" id="KW-0238">DNA-binding</keyword>
<dbReference type="Gene3D" id="3.40.50.10810">
    <property type="entry name" value="Tandem AAA-ATPase domain"/>
    <property type="match status" value="1"/>
</dbReference>
<feature type="domain" description="Helicase ATP-binding" evidence="15">
    <location>
        <begin position="217"/>
        <end position="390"/>
    </location>
</feature>
<dbReference type="InterPro" id="IPR000330">
    <property type="entry name" value="SNF2_N"/>
</dbReference>
<protein>
    <recommendedName>
        <fullName evidence="19">Protein CHROMATIN REMODELING 25</fullName>
    </recommendedName>
</protein>
<dbReference type="GO" id="GO:0016787">
    <property type="term" value="F:hydrolase activity"/>
    <property type="evidence" value="ECO:0007669"/>
    <property type="project" value="UniProtKB-KW"/>
</dbReference>
<dbReference type="InterPro" id="IPR001650">
    <property type="entry name" value="Helicase_C-like"/>
</dbReference>
<evidence type="ECO:0000256" key="12">
    <source>
        <dbReference type="ARBA" id="ARBA00023242"/>
    </source>
</evidence>
<keyword evidence="18" id="KW-1185">Reference proteome</keyword>
<comment type="subcellular location">
    <subcellularLocation>
        <location evidence="1">Nucleus</location>
    </subcellularLocation>
</comment>
<dbReference type="GO" id="GO:0015616">
    <property type="term" value="F:DNA translocase activity"/>
    <property type="evidence" value="ECO:0007669"/>
    <property type="project" value="TreeGrafter"/>
</dbReference>
<keyword evidence="9" id="KW-0067">ATP-binding</keyword>
<evidence type="ECO:0000256" key="7">
    <source>
        <dbReference type="ARBA" id="ARBA00022801"/>
    </source>
</evidence>
<dbReference type="SMART" id="SM00487">
    <property type="entry name" value="DEXDc"/>
    <property type="match status" value="1"/>
</dbReference>
<dbReference type="Proteomes" id="UP000734854">
    <property type="component" value="Unassembled WGS sequence"/>
</dbReference>
<name>A0A8J5FI85_ZINOF</name>
<evidence type="ECO:0000256" key="8">
    <source>
        <dbReference type="ARBA" id="ARBA00022806"/>
    </source>
</evidence>
<keyword evidence="3" id="KW-0132">Cell division</keyword>
<evidence type="ECO:0008006" key="19">
    <source>
        <dbReference type="Google" id="ProtNLM"/>
    </source>
</evidence>
<dbReference type="PROSITE" id="PS51194">
    <property type="entry name" value="HELICASE_CTER"/>
    <property type="match status" value="1"/>
</dbReference>
<evidence type="ECO:0000256" key="13">
    <source>
        <dbReference type="ARBA" id="ARBA00023306"/>
    </source>
</evidence>
<dbReference type="CDD" id="cd18004">
    <property type="entry name" value="DEXHc_RAD54"/>
    <property type="match status" value="1"/>
</dbReference>
<evidence type="ECO:0000256" key="9">
    <source>
        <dbReference type="ARBA" id="ARBA00022840"/>
    </source>
</evidence>
<evidence type="ECO:0000256" key="5">
    <source>
        <dbReference type="ARBA" id="ARBA00022763"/>
    </source>
</evidence>
<evidence type="ECO:0000313" key="18">
    <source>
        <dbReference type="Proteomes" id="UP000734854"/>
    </source>
</evidence>
<dbReference type="PANTHER" id="PTHR45629">
    <property type="entry name" value="SNF2/RAD54 FAMILY MEMBER"/>
    <property type="match status" value="1"/>
</dbReference>
<keyword evidence="6" id="KW-0498">Mitosis</keyword>
<dbReference type="SMART" id="SM00490">
    <property type="entry name" value="HELICc"/>
    <property type="match status" value="1"/>
</dbReference>
<evidence type="ECO:0000256" key="6">
    <source>
        <dbReference type="ARBA" id="ARBA00022776"/>
    </source>
</evidence>
<dbReference type="InterPro" id="IPR038718">
    <property type="entry name" value="SNF2-like_sf"/>
</dbReference>
<dbReference type="FunFam" id="1.20.120.850:FF:000028">
    <property type="entry name" value="Predicted protein"/>
    <property type="match status" value="1"/>
</dbReference>
<dbReference type="Pfam" id="PF00271">
    <property type="entry name" value="Helicase_C"/>
    <property type="match status" value="1"/>
</dbReference>
<comment type="caution">
    <text evidence="17">The sequence shown here is derived from an EMBL/GenBank/DDBJ whole genome shotgun (WGS) entry which is preliminary data.</text>
</comment>
<dbReference type="GO" id="GO:0007131">
    <property type="term" value="P:reciprocal meiotic recombination"/>
    <property type="evidence" value="ECO:0007669"/>
    <property type="project" value="TreeGrafter"/>
</dbReference>
<keyword evidence="7" id="KW-0378">Hydrolase</keyword>
<dbReference type="FunFam" id="3.40.50.10810:FF:000021">
    <property type="entry name" value="DNA repair and recombination protein RAD54"/>
    <property type="match status" value="1"/>
</dbReference>
<keyword evidence="8" id="KW-0347">Helicase</keyword>
<comment type="similarity">
    <text evidence="2">Belongs to the SNF2/RAD54 helicase family.</text>
</comment>
<dbReference type="PROSITE" id="PS51192">
    <property type="entry name" value="HELICASE_ATP_BIND_1"/>
    <property type="match status" value="1"/>
</dbReference>
<keyword evidence="11" id="KW-0234">DNA repair</keyword>
<dbReference type="GO" id="GO:0045003">
    <property type="term" value="P:double-strand break repair via synthesis-dependent strand annealing"/>
    <property type="evidence" value="ECO:0007669"/>
    <property type="project" value="TreeGrafter"/>
</dbReference>
<feature type="compositionally biased region" description="Acidic residues" evidence="14">
    <location>
        <begin position="31"/>
        <end position="51"/>
    </location>
</feature>
<dbReference type="GO" id="GO:0005634">
    <property type="term" value="C:nucleus"/>
    <property type="evidence" value="ECO:0007669"/>
    <property type="project" value="UniProtKB-SubCell"/>
</dbReference>
<feature type="region of interest" description="Disordered" evidence="14">
    <location>
        <begin position="1"/>
        <end position="68"/>
    </location>
</feature>
<dbReference type="InterPro" id="IPR014001">
    <property type="entry name" value="Helicase_ATP-bd"/>
</dbReference>
<sequence>MASKQEEEEKEEEEREGEEFASSDSERGEEGSDYEEQDDEEIEQEGDEPEENQACSSESPSSDQDRKSQNVAALLRGNLHVRRQPLIPRILSVSDGAAVARKPFKPPCSKRYKDQNDELSRRLWARKRFVPWGSSAPRRPLVAIDYIQHPPSINSDDPEREDQLLPPGIEPLILWQADGTDKTNDLPQIEVDALLVRYLRPHQREGVQFMFECVSGLSGSDGVSGCILADDMGLGKTLQSITLLYTLLRQGFDGKPMVKRAMIVTPTSLVSNWESEIDKWIGRKIRVVALCETTRADVLSGIESFLNPCSAFQVLIISYETFRMHSSKFDKNGSCDLLICDEAHRLKNDQTLTNRALAALPCLRRVLLSGTPMQNDLEEFFAMVNFTNPGILGDASYFRRYYEAPIISGREPTATLEERKLGIERSAELSAKVNQFILRRTNTLLSNHLPPKGDEFDARLDRMTSSDASLSPSNVSDLLLDQDDAFGLVVELGQHIRTCRRARATRLGLRDASKLVARLKRCVQAHRDGEMASTTAPKIIEVVCCRLTPLQLELYNHFIQSKNVKRVISEEMKQSKILAYITALKKLCNHPKLIYDSIKSDKSGTSGFSDCIRFFPPELFSGRSGTWTGGAGVWVELSGKMHVLARLLGHLRQKTDDRIVLVSNYTQTLDLFAQLCRERRYPFLRLDGTTSIGKRQKLVNCFNDPSKDEFAFLLSSKAGGCGLNLIGGNRLVLFDPDWNPANDKQAAARVWRDGQKKRVYIYRFLSTGTIEEKVYQRQMSKEGLQKVIQKEQAESEMPQGNFFSAEDLRDLFTFHENVRSEIHENMNCARCKKEPTAMDRTSNEIELDNLGGSCEGKEQPNVAVNDIGGFAQVAGCSHKLQSSQRQARTCFLKPCIISYKQKKLEVRLHYYLFSHCFQLGTPSEEDLGSWGHHPDPATVPDAILQLSAGDEVAFVFTNQVDGKLVPVESASRSQNQNQTYGNLMVSANFKQQNHNTRQKSLATVGTTVSWESKSIRRALPKLHAIEKPNASCGGLSSLKRTPTSDLSDDDFT</sequence>
<evidence type="ECO:0000259" key="16">
    <source>
        <dbReference type="PROSITE" id="PS51194"/>
    </source>
</evidence>
<keyword evidence="4" id="KW-0547">Nucleotide-binding</keyword>
<dbReference type="InterPro" id="IPR050496">
    <property type="entry name" value="SNF2_RAD54_helicase_repair"/>
</dbReference>
<dbReference type="InterPro" id="IPR027417">
    <property type="entry name" value="P-loop_NTPase"/>
</dbReference>
<dbReference type="Pfam" id="PF00176">
    <property type="entry name" value="SNF2-rel_dom"/>
    <property type="match status" value="2"/>
</dbReference>